<organism evidence="2 3">
    <name type="scientific">Rhabdobacter roseus</name>
    <dbReference type="NCBI Taxonomy" id="1655419"/>
    <lineage>
        <taxon>Bacteria</taxon>
        <taxon>Pseudomonadati</taxon>
        <taxon>Bacteroidota</taxon>
        <taxon>Cytophagia</taxon>
        <taxon>Cytophagales</taxon>
        <taxon>Cytophagaceae</taxon>
        <taxon>Rhabdobacter</taxon>
    </lineage>
</organism>
<dbReference type="PANTHER" id="PTHR43162">
    <property type="match status" value="1"/>
</dbReference>
<dbReference type="InterPro" id="IPR036291">
    <property type="entry name" value="NAD(P)-bd_dom_sf"/>
</dbReference>
<feature type="domain" description="NmrA-like" evidence="1">
    <location>
        <begin position="3"/>
        <end position="233"/>
    </location>
</feature>
<dbReference type="Gene3D" id="3.40.50.720">
    <property type="entry name" value="NAD(P)-binding Rossmann-like Domain"/>
    <property type="match status" value="1"/>
</dbReference>
<protein>
    <submittedName>
        <fullName evidence="2">Uncharacterized protein YbjT (DUF2867 family)</fullName>
    </submittedName>
</protein>
<evidence type="ECO:0000313" key="2">
    <source>
        <dbReference type="EMBL" id="MBB5283563.1"/>
    </source>
</evidence>
<dbReference type="PANTHER" id="PTHR43162:SF1">
    <property type="entry name" value="PRESTALK A DIFFERENTIATION PROTEIN A"/>
    <property type="match status" value="1"/>
</dbReference>
<dbReference type="AlphaFoldDB" id="A0A840TQP6"/>
<dbReference type="SUPFAM" id="SSF51735">
    <property type="entry name" value="NAD(P)-binding Rossmann-fold domains"/>
    <property type="match status" value="1"/>
</dbReference>
<comment type="caution">
    <text evidence="2">The sequence shown here is derived from an EMBL/GenBank/DDBJ whole genome shotgun (WGS) entry which is preliminary data.</text>
</comment>
<dbReference type="Gene3D" id="3.90.25.10">
    <property type="entry name" value="UDP-galactose 4-epimerase, domain 1"/>
    <property type="match status" value="1"/>
</dbReference>
<dbReference type="InterPro" id="IPR051604">
    <property type="entry name" value="Ergot_Alk_Oxidoreductase"/>
</dbReference>
<accession>A0A840TQP6</accession>
<dbReference type="EMBL" id="JACHGF010000002">
    <property type="protein sequence ID" value="MBB5283563.1"/>
    <property type="molecule type" value="Genomic_DNA"/>
</dbReference>
<evidence type="ECO:0000313" key="3">
    <source>
        <dbReference type="Proteomes" id="UP000557307"/>
    </source>
</evidence>
<sequence length="287" mass="30972">MNVILGASGQVGSAVVAALAEKQVPVRAVIRDASKAPELEKKGVEVRIADYFDANALQKAVEGGELLLVLTPESLTSDDVMGETDALVTNYREVIAATGIRQVVGLSSMGAQHASGTGNLLMSYKLEQALAGLPVQPIFVRPAYYYSNWLMYLESVREQGTLPTFFPEDLAIPMASPLDVAGFIADLISNPNREPGIYEVDGPQAYSARDVAQVLAEVLAQEVSVAPIPRESWEASFRQAGFTPDVTRHFVAMTQAVVEGKAQPERRGTISVQLGTTLNEYFKEQLT</sequence>
<name>A0A840TQP6_9BACT</name>
<reference evidence="2 3" key="1">
    <citation type="submission" date="2020-08" db="EMBL/GenBank/DDBJ databases">
        <title>Genomic Encyclopedia of Type Strains, Phase IV (KMG-IV): sequencing the most valuable type-strain genomes for metagenomic binning, comparative biology and taxonomic classification.</title>
        <authorList>
            <person name="Goeker M."/>
        </authorList>
    </citation>
    <scope>NUCLEOTIDE SEQUENCE [LARGE SCALE GENOMIC DNA]</scope>
    <source>
        <strain evidence="2 3">DSM 105074</strain>
    </source>
</reference>
<dbReference type="InterPro" id="IPR008030">
    <property type="entry name" value="NmrA-like"/>
</dbReference>
<dbReference type="Pfam" id="PF05368">
    <property type="entry name" value="NmrA"/>
    <property type="match status" value="1"/>
</dbReference>
<proteinExistence type="predicted"/>
<dbReference type="Proteomes" id="UP000557307">
    <property type="component" value="Unassembled WGS sequence"/>
</dbReference>
<evidence type="ECO:0000259" key="1">
    <source>
        <dbReference type="Pfam" id="PF05368"/>
    </source>
</evidence>
<gene>
    <name evidence="2" type="ORF">HNQ92_001689</name>
</gene>
<dbReference type="RefSeq" id="WP_184173057.1">
    <property type="nucleotide sequence ID" value="NZ_JACHGF010000002.1"/>
</dbReference>
<keyword evidence="3" id="KW-1185">Reference proteome</keyword>